<dbReference type="EMBL" id="RRYP01012037">
    <property type="protein sequence ID" value="TNV77366.1"/>
    <property type="molecule type" value="Genomic_DNA"/>
</dbReference>
<organism evidence="1 2">
    <name type="scientific">Halteria grandinella</name>
    <dbReference type="NCBI Taxonomy" id="5974"/>
    <lineage>
        <taxon>Eukaryota</taxon>
        <taxon>Sar</taxon>
        <taxon>Alveolata</taxon>
        <taxon>Ciliophora</taxon>
        <taxon>Intramacronucleata</taxon>
        <taxon>Spirotrichea</taxon>
        <taxon>Stichotrichia</taxon>
        <taxon>Sporadotrichida</taxon>
        <taxon>Halteriidae</taxon>
        <taxon>Halteria</taxon>
    </lineage>
</organism>
<accession>A0A8J8NNI8</accession>
<dbReference type="AlphaFoldDB" id="A0A8J8NNI8"/>
<dbReference type="Proteomes" id="UP000785679">
    <property type="component" value="Unassembled WGS sequence"/>
</dbReference>
<name>A0A8J8NNI8_HALGN</name>
<evidence type="ECO:0000313" key="2">
    <source>
        <dbReference type="Proteomes" id="UP000785679"/>
    </source>
</evidence>
<protein>
    <submittedName>
        <fullName evidence="1">Uncharacterized protein</fullName>
    </submittedName>
</protein>
<reference evidence="1" key="1">
    <citation type="submission" date="2019-06" db="EMBL/GenBank/DDBJ databases">
        <authorList>
            <person name="Zheng W."/>
        </authorList>
    </citation>
    <scope>NUCLEOTIDE SEQUENCE</scope>
    <source>
        <strain evidence="1">QDHG01</strain>
    </source>
</reference>
<sequence length="90" mass="10520">MINLANAMPLKSGALYYLIFLRLFFRNYSSSEDMCSSDTTTFRQIEILNGHPTNFCKDVFGELLYQLDVTGYIIQEIQVYQYFQNSQLSH</sequence>
<evidence type="ECO:0000313" key="1">
    <source>
        <dbReference type="EMBL" id="TNV77366.1"/>
    </source>
</evidence>
<keyword evidence="2" id="KW-1185">Reference proteome</keyword>
<comment type="caution">
    <text evidence="1">The sequence shown here is derived from an EMBL/GenBank/DDBJ whole genome shotgun (WGS) entry which is preliminary data.</text>
</comment>
<gene>
    <name evidence="1" type="ORF">FGO68_gene10857</name>
</gene>
<proteinExistence type="predicted"/>